<feature type="chain" id="PRO_5006878725" evidence="2">
    <location>
        <begin position="29"/>
        <end position="54"/>
    </location>
</feature>
<gene>
    <name evidence="3" type="ORF">T11_13322</name>
</gene>
<evidence type="ECO:0000256" key="2">
    <source>
        <dbReference type="SAM" id="SignalP"/>
    </source>
</evidence>
<dbReference type="Proteomes" id="UP000055024">
    <property type="component" value="Unassembled WGS sequence"/>
</dbReference>
<name>A0A0V1H0B4_9BILA</name>
<proteinExistence type="predicted"/>
<sequence length="54" mass="5577">MAAGLNEALCFCCACLLPALLLSNVSNAGDHGTPTGRPPFGCPHLKDPIGRLEI</sequence>
<evidence type="ECO:0000313" key="4">
    <source>
        <dbReference type="Proteomes" id="UP000055024"/>
    </source>
</evidence>
<accession>A0A0V1H0B4</accession>
<evidence type="ECO:0000313" key="3">
    <source>
        <dbReference type="EMBL" id="KRZ03905.1"/>
    </source>
</evidence>
<feature type="region of interest" description="Disordered" evidence="1">
    <location>
        <begin position="31"/>
        <end position="54"/>
    </location>
</feature>
<feature type="signal peptide" evidence="2">
    <location>
        <begin position="1"/>
        <end position="28"/>
    </location>
</feature>
<dbReference type="EMBL" id="JYDP01000178">
    <property type="protein sequence ID" value="KRZ03905.1"/>
    <property type="molecule type" value="Genomic_DNA"/>
</dbReference>
<feature type="compositionally biased region" description="Basic and acidic residues" evidence="1">
    <location>
        <begin position="44"/>
        <end position="54"/>
    </location>
</feature>
<keyword evidence="2" id="KW-0732">Signal</keyword>
<protein>
    <submittedName>
        <fullName evidence="3">Uncharacterized protein</fullName>
    </submittedName>
</protein>
<keyword evidence="4" id="KW-1185">Reference proteome</keyword>
<dbReference type="AlphaFoldDB" id="A0A0V1H0B4"/>
<comment type="caution">
    <text evidence="3">The sequence shown here is derived from an EMBL/GenBank/DDBJ whole genome shotgun (WGS) entry which is preliminary data.</text>
</comment>
<evidence type="ECO:0000256" key="1">
    <source>
        <dbReference type="SAM" id="MobiDB-lite"/>
    </source>
</evidence>
<reference evidence="3 4" key="1">
    <citation type="submission" date="2015-01" db="EMBL/GenBank/DDBJ databases">
        <title>Evolution of Trichinella species and genotypes.</title>
        <authorList>
            <person name="Korhonen P.K."/>
            <person name="Edoardo P."/>
            <person name="Giuseppe L.R."/>
            <person name="Gasser R.B."/>
        </authorList>
    </citation>
    <scope>NUCLEOTIDE SEQUENCE [LARGE SCALE GENOMIC DNA]</scope>
    <source>
        <strain evidence="3">ISS1029</strain>
    </source>
</reference>
<organism evidence="3 4">
    <name type="scientific">Trichinella zimbabwensis</name>
    <dbReference type="NCBI Taxonomy" id="268475"/>
    <lineage>
        <taxon>Eukaryota</taxon>
        <taxon>Metazoa</taxon>
        <taxon>Ecdysozoa</taxon>
        <taxon>Nematoda</taxon>
        <taxon>Enoplea</taxon>
        <taxon>Dorylaimia</taxon>
        <taxon>Trichinellida</taxon>
        <taxon>Trichinellidae</taxon>
        <taxon>Trichinella</taxon>
    </lineage>
</organism>